<dbReference type="GeneID" id="106114489"/>
<dbReference type="Proteomes" id="UP000694872">
    <property type="component" value="Unplaced"/>
</dbReference>
<name>A0AAJ6Z1D9_PAPXU</name>
<organism evidence="1">
    <name type="scientific">Papilio xuthus</name>
    <name type="common">Asian swallowtail butterfly</name>
    <dbReference type="NCBI Taxonomy" id="66420"/>
    <lineage>
        <taxon>Eukaryota</taxon>
        <taxon>Metazoa</taxon>
        <taxon>Ecdysozoa</taxon>
        <taxon>Arthropoda</taxon>
        <taxon>Hexapoda</taxon>
        <taxon>Insecta</taxon>
        <taxon>Pterygota</taxon>
        <taxon>Neoptera</taxon>
        <taxon>Endopterygota</taxon>
        <taxon>Lepidoptera</taxon>
        <taxon>Glossata</taxon>
        <taxon>Ditrysia</taxon>
        <taxon>Papilionoidea</taxon>
        <taxon>Papilionidae</taxon>
        <taxon>Papilioninae</taxon>
        <taxon>Papilio</taxon>
    </lineage>
</organism>
<sequence>MFGNLQFDKMVDTTKAKEYMKSKEVFHSLGYSDTVEYAVDSCGNKVMYSVYKRNIDFVASSVWEDQDGVTTLSCNLKELADLIEENKLLFAQIDYMERKKPINESLNIDMKLIVQNIMYVNRVITQKRYTSNVLAMQGRSPLCALGFVAQLVCGAGHVVVEAVPHTAVLCHLFVTLCRKAGLSVSLAFVKEPSLADIGCDLIIREVQRGCIFVVTEQSDIDSAIDNFIVSASQDPWRIRRVLVQESIVEPLKQILEWRSNRLPNSLLPTPNVECNSAYNIHDRLFLFEYTGLEHSDHHVVIEAYRTDEELLSLLYTYKPFTVSLWCADISQANQIAYGIDSTVIWINDFGSIDGPIKSSQAFYSIIDISYAKDRIELSIDVEKQTARALNWSKQDPSKRYTLLNMVIEKTESIGVKEKKADVLKSLEPIDFDGEDGNFVKVTNVGICVGIETRAMPFVLFSEFEIKNVLKCLLKGFGVVISSLSEKDKVFVDDLGKCAPILYKGVSGTEECLVTSRFSQYKVKVVRS</sequence>
<dbReference type="SUPFAM" id="SSF53720">
    <property type="entry name" value="ALDH-like"/>
    <property type="match status" value="1"/>
</dbReference>
<dbReference type="InterPro" id="IPR016161">
    <property type="entry name" value="Ald_DH/histidinol_DH"/>
</dbReference>
<gene>
    <name evidence="1 2" type="primary">LOC106114489</name>
</gene>
<dbReference type="KEGG" id="pxu:106114489"/>
<dbReference type="GO" id="GO:0016491">
    <property type="term" value="F:oxidoreductase activity"/>
    <property type="evidence" value="ECO:0007669"/>
    <property type="project" value="InterPro"/>
</dbReference>
<proteinExistence type="predicted"/>
<accession>A0AAJ6Z1D9</accession>
<evidence type="ECO:0000313" key="1">
    <source>
        <dbReference type="RefSeq" id="XP_013163177.1"/>
    </source>
</evidence>
<protein>
    <submittedName>
        <fullName evidence="1 2">Uncharacterized protein LOC106114489</fullName>
    </submittedName>
</protein>
<dbReference type="AlphaFoldDB" id="A0AAJ6Z1D9"/>
<dbReference type="RefSeq" id="XP_013163177.1">
    <property type="nucleotide sequence ID" value="XM_013307723.1"/>
</dbReference>
<dbReference type="RefSeq" id="XP_013163178.1">
    <property type="nucleotide sequence ID" value="XM_013307724.1"/>
</dbReference>
<evidence type="ECO:0000313" key="2">
    <source>
        <dbReference type="RefSeq" id="XP_013163178.1"/>
    </source>
</evidence>
<reference evidence="1 2" key="1">
    <citation type="submission" date="2025-04" db="UniProtKB">
        <authorList>
            <consortium name="RefSeq"/>
        </authorList>
    </citation>
    <scope>IDENTIFICATION</scope>
</reference>